<gene>
    <name evidence="10" type="primary">idi</name>
    <name evidence="13" type="ORF">DVT68_16355</name>
</gene>
<evidence type="ECO:0000259" key="12">
    <source>
        <dbReference type="PROSITE" id="PS51462"/>
    </source>
</evidence>
<dbReference type="GO" id="GO:0046872">
    <property type="term" value="F:metal ion binding"/>
    <property type="evidence" value="ECO:0007669"/>
    <property type="project" value="UniProtKB-KW"/>
</dbReference>
<evidence type="ECO:0000256" key="5">
    <source>
        <dbReference type="ARBA" id="ARBA00022723"/>
    </source>
</evidence>
<reference evidence="13 14" key="1">
    <citation type="submission" date="2018-07" db="EMBL/GenBank/DDBJ databases">
        <title>Dyella solisilvae sp. nov., isolated from the pine and broad-leaved mixed forest soil.</title>
        <authorList>
            <person name="Gao Z."/>
            <person name="Qiu L."/>
        </authorList>
    </citation>
    <scope>NUCLEOTIDE SEQUENCE [LARGE SCALE GENOMIC DNA]</scope>
    <source>
        <strain evidence="13 14">DHG54</strain>
    </source>
</reference>
<dbReference type="NCBIfam" id="TIGR02150">
    <property type="entry name" value="IPP_isom_1"/>
    <property type="match status" value="1"/>
</dbReference>
<dbReference type="Proteomes" id="UP000254711">
    <property type="component" value="Unassembled WGS sequence"/>
</dbReference>
<dbReference type="GO" id="GO:0005737">
    <property type="term" value="C:cytoplasm"/>
    <property type="evidence" value="ECO:0007669"/>
    <property type="project" value="UniProtKB-SubCell"/>
</dbReference>
<dbReference type="CDD" id="cd02885">
    <property type="entry name" value="NUDIX_IPP_Isomerase"/>
    <property type="match status" value="1"/>
</dbReference>
<dbReference type="PIRSF" id="PIRSF018427">
    <property type="entry name" value="Isopntndiph_ism"/>
    <property type="match status" value="1"/>
</dbReference>
<comment type="caution">
    <text evidence="13">The sequence shown here is derived from an EMBL/GenBank/DDBJ whole genome shotgun (WGS) entry which is preliminary data.</text>
</comment>
<evidence type="ECO:0000256" key="2">
    <source>
        <dbReference type="ARBA" id="ARBA00007579"/>
    </source>
</evidence>
<evidence type="ECO:0000256" key="3">
    <source>
        <dbReference type="ARBA" id="ARBA00012057"/>
    </source>
</evidence>
<comment type="cofactor">
    <cofactor evidence="10">
        <name>Mg(2+)</name>
        <dbReference type="ChEBI" id="CHEBI:18420"/>
    </cofactor>
    <text evidence="10">Binds 1 Mg(2+) ion per subunit. The magnesium ion binds only when substrate is bound.</text>
</comment>
<feature type="active site" evidence="10 11">
    <location>
        <position position="117"/>
    </location>
</feature>
<dbReference type="NCBIfam" id="NF002995">
    <property type="entry name" value="PRK03759.1"/>
    <property type="match status" value="1"/>
</dbReference>
<evidence type="ECO:0000256" key="8">
    <source>
        <dbReference type="ARBA" id="ARBA00023229"/>
    </source>
</evidence>
<feature type="binding site" evidence="10">
    <location>
        <position position="35"/>
    </location>
    <ligand>
        <name>Mn(2+)</name>
        <dbReference type="ChEBI" id="CHEBI:29035"/>
    </ligand>
</feature>
<dbReference type="GO" id="GO:0009240">
    <property type="term" value="P:isopentenyl diphosphate biosynthetic process"/>
    <property type="evidence" value="ECO:0007669"/>
    <property type="project" value="TreeGrafter"/>
</dbReference>
<dbReference type="AlphaFoldDB" id="A0A370K4H1"/>
<comment type="pathway">
    <text evidence="1 10">Isoprenoid biosynthesis; dimethylallyl diphosphate biosynthesis; dimethylallyl diphosphate from isopentenyl diphosphate: step 1/1.</text>
</comment>
<dbReference type="InterPro" id="IPR000086">
    <property type="entry name" value="NUDIX_hydrolase_dom"/>
</dbReference>
<comment type="function">
    <text evidence="10">Catalyzes the 1,3-allylic rearrangement of the homoallylic substrate isopentenyl (IPP) to its highly electrophilic allylic isomer, dimethylallyl diphosphate (DMAPP).</text>
</comment>
<dbReference type="PANTHER" id="PTHR10885">
    <property type="entry name" value="ISOPENTENYL-DIPHOSPHATE DELTA-ISOMERASE"/>
    <property type="match status" value="1"/>
</dbReference>
<dbReference type="InterPro" id="IPR011876">
    <property type="entry name" value="IsopentenylPP_isomerase_typ1"/>
</dbReference>
<keyword evidence="5 10" id="KW-0479">Metal-binding</keyword>
<protein>
    <recommendedName>
        <fullName evidence="3 10">Isopentenyl-diphosphate Delta-isomerase</fullName>
        <shortName evidence="10">IPP isomerase</shortName>
        <ecNumber evidence="3 10">5.3.3.2</ecNumber>
    </recommendedName>
    <alternativeName>
        <fullName evidence="10">IPP:DMAPP isomerase</fullName>
    </alternativeName>
    <alternativeName>
        <fullName evidence="10">Isopentenyl pyrophosphate isomerase</fullName>
    </alternativeName>
</protein>
<feature type="active site" evidence="10 11">
    <location>
        <position position="70"/>
    </location>
</feature>
<evidence type="ECO:0000313" key="13">
    <source>
        <dbReference type="EMBL" id="RDI97518.1"/>
    </source>
</evidence>
<keyword evidence="6 10" id="KW-0460">Magnesium</keyword>
<sequence>MVSFHDEPLVLVDEHDREMGFLDKTSAHLGQGILHRAFSLFVFNSAGELLLQQRAQGKRLWPGYWSNTCCSHPRRGESMEKAVHRRLREELGQACELHFQFKFQYQAQFDDEGAEHELCWVYAGRCDEAPVVNVNEIAALRYVSPDALDEEIATHPEHFTPWFKIEWGRLRAEHAYLFQSHASLPS</sequence>
<dbReference type="OrthoDB" id="9809458at2"/>
<evidence type="ECO:0000256" key="4">
    <source>
        <dbReference type="ARBA" id="ARBA00022490"/>
    </source>
</evidence>
<comment type="cofactor">
    <cofactor evidence="10">
        <name>Mn(2+)</name>
        <dbReference type="ChEBI" id="CHEBI:29035"/>
    </cofactor>
    <text evidence="10">Binds 1 Mn(2+) ion per subunit.</text>
</comment>
<dbReference type="EC" id="5.3.3.2" evidence="3 10"/>
<feature type="binding site" evidence="10">
    <location>
        <position position="28"/>
    </location>
    <ligand>
        <name>Mn(2+)</name>
        <dbReference type="ChEBI" id="CHEBI:29035"/>
    </ligand>
</feature>
<name>A0A370K4H1_9GAMM</name>
<feature type="binding site" evidence="10">
    <location>
        <position position="117"/>
    </location>
    <ligand>
        <name>Mn(2+)</name>
        <dbReference type="ChEBI" id="CHEBI:29035"/>
    </ligand>
</feature>
<feature type="binding site" evidence="10">
    <location>
        <position position="72"/>
    </location>
    <ligand>
        <name>Mn(2+)</name>
        <dbReference type="ChEBI" id="CHEBI:29035"/>
    </ligand>
</feature>
<keyword evidence="8 10" id="KW-0414">Isoprene biosynthesis</keyword>
<dbReference type="GO" id="GO:0004452">
    <property type="term" value="F:isopentenyl-diphosphate delta-isomerase activity"/>
    <property type="evidence" value="ECO:0007669"/>
    <property type="project" value="UniProtKB-UniRule"/>
</dbReference>
<accession>A0A370K4H1</accession>
<organism evidence="13 14">
    <name type="scientific">Dyella solisilvae</name>
    <dbReference type="NCBI Taxonomy" id="1920168"/>
    <lineage>
        <taxon>Bacteria</taxon>
        <taxon>Pseudomonadati</taxon>
        <taxon>Pseudomonadota</taxon>
        <taxon>Gammaproteobacteria</taxon>
        <taxon>Lysobacterales</taxon>
        <taxon>Rhodanobacteraceae</taxon>
        <taxon>Dyella</taxon>
    </lineage>
</organism>
<evidence type="ECO:0000256" key="1">
    <source>
        <dbReference type="ARBA" id="ARBA00004826"/>
    </source>
</evidence>
<evidence type="ECO:0000256" key="6">
    <source>
        <dbReference type="ARBA" id="ARBA00022842"/>
    </source>
</evidence>
<dbReference type="SUPFAM" id="SSF55811">
    <property type="entry name" value="Nudix"/>
    <property type="match status" value="1"/>
</dbReference>
<dbReference type="InterPro" id="IPR056375">
    <property type="entry name" value="Idi_bact"/>
</dbReference>
<evidence type="ECO:0000256" key="7">
    <source>
        <dbReference type="ARBA" id="ARBA00023211"/>
    </source>
</evidence>
<keyword evidence="9 10" id="KW-0413">Isomerase</keyword>
<comment type="subcellular location">
    <subcellularLocation>
        <location evidence="10">Cytoplasm</location>
    </subcellularLocation>
</comment>
<keyword evidence="4 10" id="KW-0963">Cytoplasm</keyword>
<feature type="domain" description="Nudix hydrolase" evidence="12">
    <location>
        <begin position="33"/>
        <end position="165"/>
    </location>
</feature>
<dbReference type="EMBL" id="QQSY01000005">
    <property type="protein sequence ID" value="RDI97518.1"/>
    <property type="molecule type" value="Genomic_DNA"/>
</dbReference>
<evidence type="ECO:0000256" key="11">
    <source>
        <dbReference type="PIRSR" id="PIRSR018427-1"/>
    </source>
</evidence>
<comment type="similarity">
    <text evidence="2 10">Belongs to the IPP isomerase type 1 family.</text>
</comment>
<dbReference type="Gene3D" id="3.90.79.10">
    <property type="entry name" value="Nucleoside Triphosphate Pyrophosphohydrolase"/>
    <property type="match status" value="1"/>
</dbReference>
<comment type="catalytic activity">
    <reaction evidence="10">
        <text>isopentenyl diphosphate = dimethylallyl diphosphate</text>
        <dbReference type="Rhea" id="RHEA:23284"/>
        <dbReference type="ChEBI" id="CHEBI:57623"/>
        <dbReference type="ChEBI" id="CHEBI:128769"/>
        <dbReference type="EC" id="5.3.3.2"/>
    </reaction>
</comment>
<evidence type="ECO:0000256" key="9">
    <source>
        <dbReference type="ARBA" id="ARBA00023235"/>
    </source>
</evidence>
<dbReference type="Pfam" id="PF00293">
    <property type="entry name" value="NUDIX"/>
    <property type="match status" value="1"/>
</dbReference>
<dbReference type="InterPro" id="IPR015797">
    <property type="entry name" value="NUDIX_hydrolase-like_dom_sf"/>
</dbReference>
<feature type="binding site" evidence="10">
    <location>
        <position position="115"/>
    </location>
    <ligand>
        <name>Mn(2+)</name>
        <dbReference type="ChEBI" id="CHEBI:29035"/>
    </ligand>
</feature>
<dbReference type="PANTHER" id="PTHR10885:SF0">
    <property type="entry name" value="ISOPENTENYL-DIPHOSPHATE DELTA-ISOMERASE"/>
    <property type="match status" value="1"/>
</dbReference>
<dbReference type="UniPathway" id="UPA00059">
    <property type="reaction ID" value="UER00104"/>
</dbReference>
<dbReference type="PROSITE" id="PS51462">
    <property type="entry name" value="NUDIX"/>
    <property type="match status" value="1"/>
</dbReference>
<keyword evidence="14" id="KW-1185">Reference proteome</keyword>
<keyword evidence="7 10" id="KW-0464">Manganese</keyword>
<evidence type="ECO:0000256" key="10">
    <source>
        <dbReference type="HAMAP-Rule" id="MF_00202"/>
    </source>
</evidence>
<feature type="binding site" evidence="10">
    <location>
        <position position="90"/>
    </location>
    <ligand>
        <name>Mg(2+)</name>
        <dbReference type="ChEBI" id="CHEBI:18420"/>
    </ligand>
</feature>
<dbReference type="HAMAP" id="MF_00202">
    <property type="entry name" value="Idi"/>
    <property type="match status" value="1"/>
</dbReference>
<proteinExistence type="inferred from homology"/>
<dbReference type="GO" id="GO:0050992">
    <property type="term" value="P:dimethylallyl diphosphate biosynthetic process"/>
    <property type="evidence" value="ECO:0007669"/>
    <property type="project" value="UniProtKB-UniRule"/>
</dbReference>
<evidence type="ECO:0000313" key="14">
    <source>
        <dbReference type="Proteomes" id="UP000254711"/>
    </source>
</evidence>